<evidence type="ECO:0000259" key="3">
    <source>
        <dbReference type="Pfam" id="PF01055"/>
    </source>
</evidence>
<dbReference type="CDD" id="cd06591">
    <property type="entry name" value="GH31_xylosidase_XylS"/>
    <property type="match status" value="1"/>
</dbReference>
<organism evidence="5 6">
    <name type="scientific">Lentilactobacillus kisonensis DSM 19906 = JCM 15041</name>
    <dbReference type="NCBI Taxonomy" id="1423766"/>
    <lineage>
        <taxon>Bacteria</taxon>
        <taxon>Bacillati</taxon>
        <taxon>Bacillota</taxon>
        <taxon>Bacilli</taxon>
        <taxon>Lactobacillales</taxon>
        <taxon>Lactobacillaceae</taxon>
        <taxon>Lentilactobacillus</taxon>
    </lineage>
</organism>
<evidence type="ECO:0000313" key="5">
    <source>
        <dbReference type="EMBL" id="KRL20997.1"/>
    </source>
</evidence>
<dbReference type="InterPro" id="IPR013780">
    <property type="entry name" value="Glyco_hydro_b"/>
</dbReference>
<dbReference type="GO" id="GO:0030246">
    <property type="term" value="F:carbohydrate binding"/>
    <property type="evidence" value="ECO:0007669"/>
    <property type="project" value="InterPro"/>
</dbReference>
<dbReference type="Gene3D" id="2.60.40.1180">
    <property type="entry name" value="Golgi alpha-mannosidase II"/>
    <property type="match status" value="1"/>
</dbReference>
<evidence type="ECO:0000256" key="2">
    <source>
        <dbReference type="RuleBase" id="RU361185"/>
    </source>
</evidence>
<keyword evidence="6" id="KW-1185">Reference proteome</keyword>
<dbReference type="Gene3D" id="2.60.40.1760">
    <property type="entry name" value="glycosyl hydrolase (family 31)"/>
    <property type="match status" value="1"/>
</dbReference>
<dbReference type="InterPro" id="IPR017853">
    <property type="entry name" value="GH"/>
</dbReference>
<dbReference type="Pfam" id="PF01055">
    <property type="entry name" value="Glyco_hydro_31_2nd"/>
    <property type="match status" value="1"/>
</dbReference>
<dbReference type="GO" id="GO:0004553">
    <property type="term" value="F:hydrolase activity, hydrolyzing O-glycosyl compounds"/>
    <property type="evidence" value="ECO:0007669"/>
    <property type="project" value="InterPro"/>
</dbReference>
<comment type="similarity">
    <text evidence="1 2">Belongs to the glycosyl hydrolase 31 family.</text>
</comment>
<dbReference type="PANTHER" id="PTHR43863:SF2">
    <property type="entry name" value="MALTASE-GLUCOAMYLASE"/>
    <property type="match status" value="1"/>
</dbReference>
<dbReference type="InterPro" id="IPR011013">
    <property type="entry name" value="Gal_mutarotase_sf_dom"/>
</dbReference>
<dbReference type="Proteomes" id="UP000051439">
    <property type="component" value="Unassembled WGS sequence"/>
</dbReference>
<dbReference type="CDD" id="cd14752">
    <property type="entry name" value="GH31_N"/>
    <property type="match status" value="1"/>
</dbReference>
<dbReference type="PANTHER" id="PTHR43863">
    <property type="entry name" value="HYDROLASE, PUTATIVE (AFU_ORTHOLOGUE AFUA_1G03140)-RELATED"/>
    <property type="match status" value="1"/>
</dbReference>
<evidence type="ECO:0000313" key="6">
    <source>
        <dbReference type="Proteomes" id="UP000051439"/>
    </source>
</evidence>
<reference evidence="5 6" key="1">
    <citation type="journal article" date="2015" name="Genome Announc.">
        <title>Expanding the biotechnology potential of lactobacilli through comparative genomics of 213 strains and associated genera.</title>
        <authorList>
            <person name="Sun Z."/>
            <person name="Harris H.M."/>
            <person name="McCann A."/>
            <person name="Guo C."/>
            <person name="Argimon S."/>
            <person name="Zhang W."/>
            <person name="Yang X."/>
            <person name="Jeffery I.B."/>
            <person name="Cooney J.C."/>
            <person name="Kagawa T.F."/>
            <person name="Liu W."/>
            <person name="Song Y."/>
            <person name="Salvetti E."/>
            <person name="Wrobel A."/>
            <person name="Rasinkangas P."/>
            <person name="Parkhill J."/>
            <person name="Rea M.C."/>
            <person name="O'Sullivan O."/>
            <person name="Ritari J."/>
            <person name="Douillard F.P."/>
            <person name="Paul Ross R."/>
            <person name="Yang R."/>
            <person name="Briner A.E."/>
            <person name="Felis G.E."/>
            <person name="de Vos W.M."/>
            <person name="Barrangou R."/>
            <person name="Klaenhammer T.R."/>
            <person name="Caufield P.W."/>
            <person name="Cui Y."/>
            <person name="Zhang H."/>
            <person name="O'Toole P.W."/>
        </authorList>
    </citation>
    <scope>NUCLEOTIDE SEQUENCE [LARGE SCALE GENOMIC DNA]</scope>
    <source>
        <strain evidence="5 6">DSM 19906</strain>
    </source>
</reference>
<gene>
    <name evidence="5" type="ORF">FC98_GL000938</name>
</gene>
<dbReference type="InterPro" id="IPR000322">
    <property type="entry name" value="Glyco_hydro_31_TIM"/>
</dbReference>
<dbReference type="PATRIC" id="fig|1423766.4.peg.957"/>
<name>A0A0R1NTK2_9LACO</name>
<dbReference type="InterPro" id="IPR051816">
    <property type="entry name" value="Glycosyl_Hydrolase_31"/>
</dbReference>
<dbReference type="InterPro" id="IPR048395">
    <property type="entry name" value="Glyco_hydro_31_C"/>
</dbReference>
<dbReference type="RefSeq" id="WP_056949491.1">
    <property type="nucleotide sequence ID" value="NZ_AZEB01000018.1"/>
</dbReference>
<feature type="domain" description="Glycoside hydrolase family 31 TIM barrel" evidence="3">
    <location>
        <begin position="247"/>
        <end position="581"/>
    </location>
</feature>
<evidence type="ECO:0000256" key="1">
    <source>
        <dbReference type="ARBA" id="ARBA00007806"/>
    </source>
</evidence>
<dbReference type="Pfam" id="PF21365">
    <property type="entry name" value="Glyco_hydro_31_3rd"/>
    <property type="match status" value="1"/>
</dbReference>
<accession>A0A0R1NTK2</accession>
<dbReference type="SUPFAM" id="SSF51445">
    <property type="entry name" value="(Trans)glycosidases"/>
    <property type="match status" value="1"/>
</dbReference>
<dbReference type="Gene3D" id="3.20.20.80">
    <property type="entry name" value="Glycosidases"/>
    <property type="match status" value="1"/>
</dbReference>
<dbReference type="EMBL" id="AZEB01000018">
    <property type="protein sequence ID" value="KRL20997.1"/>
    <property type="molecule type" value="Genomic_DNA"/>
</dbReference>
<dbReference type="SUPFAM" id="SSF74650">
    <property type="entry name" value="Galactose mutarotase-like"/>
    <property type="match status" value="1"/>
</dbReference>
<dbReference type="SUPFAM" id="SSF51011">
    <property type="entry name" value="Glycosyl hydrolase domain"/>
    <property type="match status" value="1"/>
</dbReference>
<dbReference type="GO" id="GO:0005975">
    <property type="term" value="P:carbohydrate metabolic process"/>
    <property type="evidence" value="ECO:0007669"/>
    <property type="project" value="InterPro"/>
</dbReference>
<protein>
    <submittedName>
        <fullName evidence="5">Glycosyl hydrolase, family 31</fullName>
    </submittedName>
</protein>
<proteinExistence type="inferred from homology"/>
<sequence>MIYKENNSLFLRNGRELVKIQPWGTNSFRVRSTHYDHFKNGLNALLPLSNEKESAQIKIDDAGEVASITNGNITAKIDRWHKISYYNETGKLLLDEYQRSLAGGSDVGQTGEEVDTSLVEHFNSALNLDPREFKAIPGGDFELRARFEANSDERIYGMGQYQQNFVNLKDASLELADRNSQATVPFYVSSLGYGFLWNNPAIGDVKFSKNITEWHARSTKELDYWVTAGKTPREIEHQYANVTGKVPMMPEYGLGYWQCKLRYRTQTELLEAAHEFKKRGLPINVIVIDFFHWAKSGDFSFDKKYWPDPKAMTTELHKMGIKLMVSVWPTVDQTGDNFEEMNEKGYLVGTDRGVPITMTFQGNNGFVDFTNPDAQKYVWHLIKKNYYDNGVDFFWLDEAEPEFTVYDFDNYRYEKGSVLQVGNRYPLDYSKTFYDGLKSEGKTEIVNLVRSAWAGSQRYGALVWSGDIDSSFRSMRDQLAIGLNMGMAGIPWWTTDIGGFHGGVDTSPDFRELVTRWLQFATFCPVMRMHGDREPHTLPLSNEGGGKMPAGAGTEPWNYGEDAYQIMVRYMNLREQLRDYTRQTMKQAHENGDPVMRTLFYNFPEDPRAWKIEDEFMFGDSILVAPVLYAKTDSTSRQVYLPANQDWVDAITGKALDGGQTLDYQVDINNIPIFVKAADYPQLKDAFKDLTVSN</sequence>
<dbReference type="AlphaFoldDB" id="A0A0R1NTK2"/>
<comment type="caution">
    <text evidence="5">The sequence shown here is derived from an EMBL/GenBank/DDBJ whole genome shotgun (WGS) entry which is preliminary data.</text>
</comment>
<keyword evidence="2" id="KW-0326">Glycosidase</keyword>
<feature type="domain" description="Glycosyl hydrolase family 31 C-terminal" evidence="4">
    <location>
        <begin position="592"/>
        <end position="677"/>
    </location>
</feature>
<evidence type="ECO:0000259" key="4">
    <source>
        <dbReference type="Pfam" id="PF21365"/>
    </source>
</evidence>
<keyword evidence="2 5" id="KW-0378">Hydrolase</keyword>